<sequence length="325" mass="34898">MQFLSQKMTMTVFAASVLPIMAQEKVEVFSSLERYNYQTGDASLSVRSYDGFDDIGGTSIEEDSFNGVGEYYAININGGGDQQIPYSQFYQQYKRGVEYATSAAMLAARPIDATYTHVLQTADEGRIEFEITAPNVSLADGIPVDPLFTISGVSGTWTSGNNGIGRFEFDPMSVAEFTITLNAYVAPTGVGTHYTSQVQVNSIGNGFSEVDTTSSGLLASSVDPSGLSPLVLTFKRGLADDAEDGDPTTFGYQDGSVFELEGEHVNAWLETGPGSIGDYDFELTKGFVMQTVTGMEIAAVASIPEPSTSALLILGIGGRLMRRRR</sequence>
<keyword evidence="2" id="KW-1185">Reference proteome</keyword>
<accession>A0ABW4Z8T4</accession>
<gene>
    <name evidence="1" type="ORF">ACFSW8_03875</name>
</gene>
<dbReference type="EMBL" id="JBHUJB010000020">
    <property type="protein sequence ID" value="MFD2158032.1"/>
    <property type="molecule type" value="Genomic_DNA"/>
</dbReference>
<dbReference type="Proteomes" id="UP001597389">
    <property type="component" value="Unassembled WGS sequence"/>
</dbReference>
<organism evidence="1 2">
    <name type="scientific">Rubritalea tangerina</name>
    <dbReference type="NCBI Taxonomy" id="430798"/>
    <lineage>
        <taxon>Bacteria</taxon>
        <taxon>Pseudomonadati</taxon>
        <taxon>Verrucomicrobiota</taxon>
        <taxon>Verrucomicrobiia</taxon>
        <taxon>Verrucomicrobiales</taxon>
        <taxon>Rubritaleaceae</taxon>
        <taxon>Rubritalea</taxon>
    </lineage>
</organism>
<reference evidence="2" key="1">
    <citation type="journal article" date="2019" name="Int. J. Syst. Evol. Microbiol.">
        <title>The Global Catalogue of Microorganisms (GCM) 10K type strain sequencing project: providing services to taxonomists for standard genome sequencing and annotation.</title>
        <authorList>
            <consortium name="The Broad Institute Genomics Platform"/>
            <consortium name="The Broad Institute Genome Sequencing Center for Infectious Disease"/>
            <person name="Wu L."/>
            <person name="Ma J."/>
        </authorList>
    </citation>
    <scope>NUCLEOTIDE SEQUENCE [LARGE SCALE GENOMIC DNA]</scope>
    <source>
        <strain evidence="2">CCUG 57942</strain>
    </source>
</reference>
<comment type="caution">
    <text evidence="1">The sequence shown here is derived from an EMBL/GenBank/DDBJ whole genome shotgun (WGS) entry which is preliminary data.</text>
</comment>
<dbReference type="InterPro" id="IPR013424">
    <property type="entry name" value="Ice-binding_C"/>
</dbReference>
<protein>
    <submittedName>
        <fullName evidence="1">PEP-CTERM sorting domain-containing protein</fullName>
    </submittedName>
</protein>
<proteinExistence type="predicted"/>
<dbReference type="NCBIfam" id="TIGR02595">
    <property type="entry name" value="PEP_CTERM"/>
    <property type="match status" value="1"/>
</dbReference>
<evidence type="ECO:0000313" key="2">
    <source>
        <dbReference type="Proteomes" id="UP001597389"/>
    </source>
</evidence>
<evidence type="ECO:0000313" key="1">
    <source>
        <dbReference type="EMBL" id="MFD2158032.1"/>
    </source>
</evidence>
<dbReference type="RefSeq" id="WP_377088780.1">
    <property type="nucleotide sequence ID" value="NZ_JBHSJL010000014.1"/>
</dbReference>
<name>A0ABW4Z8T4_9BACT</name>